<dbReference type="Pfam" id="PF00753">
    <property type="entry name" value="Lactamase_B"/>
    <property type="match status" value="1"/>
</dbReference>
<dbReference type="InterPro" id="IPR050855">
    <property type="entry name" value="NDM-1-like"/>
</dbReference>
<name>A0A845A7A7_9SPHN</name>
<dbReference type="SUPFAM" id="SSF56281">
    <property type="entry name" value="Metallo-hydrolase/oxidoreductase"/>
    <property type="match status" value="1"/>
</dbReference>
<dbReference type="PANTHER" id="PTHR42951">
    <property type="entry name" value="METALLO-BETA-LACTAMASE DOMAIN-CONTAINING"/>
    <property type="match status" value="1"/>
</dbReference>
<dbReference type="InterPro" id="IPR036866">
    <property type="entry name" value="RibonucZ/Hydroxyglut_hydro"/>
</dbReference>
<keyword evidence="1" id="KW-0732">Signal</keyword>
<evidence type="ECO:0000313" key="4">
    <source>
        <dbReference type="Proteomes" id="UP000460626"/>
    </source>
</evidence>
<proteinExistence type="predicted"/>
<evidence type="ECO:0000313" key="3">
    <source>
        <dbReference type="EMBL" id="MXO93419.1"/>
    </source>
</evidence>
<dbReference type="PANTHER" id="PTHR42951:SF17">
    <property type="entry name" value="METALLO-BETA-LACTAMASE DOMAIN-CONTAINING PROTEIN"/>
    <property type="match status" value="1"/>
</dbReference>
<dbReference type="Proteomes" id="UP000460626">
    <property type="component" value="Unassembled WGS sequence"/>
</dbReference>
<feature type="chain" id="PRO_5033013484" evidence="1">
    <location>
        <begin position="24"/>
        <end position="302"/>
    </location>
</feature>
<accession>A0A845A7A7</accession>
<dbReference type="InterPro" id="IPR001279">
    <property type="entry name" value="Metallo-B-lactamas"/>
</dbReference>
<organism evidence="3 4">
    <name type="scientific">Aurantiacibacter arachoides</name>
    <dbReference type="NCBI Taxonomy" id="1850444"/>
    <lineage>
        <taxon>Bacteria</taxon>
        <taxon>Pseudomonadati</taxon>
        <taxon>Pseudomonadota</taxon>
        <taxon>Alphaproteobacteria</taxon>
        <taxon>Sphingomonadales</taxon>
        <taxon>Erythrobacteraceae</taxon>
        <taxon>Aurantiacibacter</taxon>
    </lineage>
</organism>
<evidence type="ECO:0000259" key="2">
    <source>
        <dbReference type="SMART" id="SM00849"/>
    </source>
</evidence>
<reference evidence="3 4" key="1">
    <citation type="submission" date="2019-12" db="EMBL/GenBank/DDBJ databases">
        <title>Genomic-based taxomic classification of the family Erythrobacteraceae.</title>
        <authorList>
            <person name="Xu L."/>
        </authorList>
    </citation>
    <scope>NUCLEOTIDE SEQUENCE [LARGE SCALE GENOMIC DNA]</scope>
    <source>
        <strain evidence="3 4">RC4-10-4</strain>
    </source>
</reference>
<dbReference type="NCBIfam" id="NF033105">
    <property type="entry name" value="bla_subclass_B3"/>
    <property type="match status" value="1"/>
</dbReference>
<dbReference type="Gene3D" id="3.60.15.10">
    <property type="entry name" value="Ribonuclease Z/Hydroxyacylglutathione hydrolase-like"/>
    <property type="match status" value="1"/>
</dbReference>
<sequence>MEPALSARTLAAAALILATAGCATTPAAPALTPATLAQKQAQCAGKEDSWVAPAPPVRVFGNTYDVGTCGITALLVTSAQGHVLVDSGAPDVAGQIVANIRALGADPAQVAWVLSSHEHYDHVGATAQIMRITGARAAALSAARDQLESGRALPEDPQAASLAPFEGFPVARALRDGETLIAGPLAFTVHANPAHTPGSASWTWQSCEGAICRTMAYADSLSTPAADGYRFGDHPDYVAQVRRGFAAVATLPCDILLTPHPSASRLGERMAEGSLVDAGACRAYAARSEAAFDAMLARENAR</sequence>
<dbReference type="AlphaFoldDB" id="A0A845A7A7"/>
<dbReference type="SMART" id="SM00849">
    <property type="entry name" value="Lactamase_B"/>
    <property type="match status" value="1"/>
</dbReference>
<evidence type="ECO:0000256" key="1">
    <source>
        <dbReference type="SAM" id="SignalP"/>
    </source>
</evidence>
<keyword evidence="4" id="KW-1185">Reference proteome</keyword>
<dbReference type="OrthoDB" id="9773738at2"/>
<comment type="caution">
    <text evidence="3">The sequence shown here is derived from an EMBL/GenBank/DDBJ whole genome shotgun (WGS) entry which is preliminary data.</text>
</comment>
<gene>
    <name evidence="3" type="primary">bla</name>
    <name evidence="3" type="ORF">GRI62_07345</name>
</gene>
<feature type="domain" description="Metallo-beta-lactamase" evidence="2">
    <location>
        <begin position="70"/>
        <end position="260"/>
    </location>
</feature>
<dbReference type="EMBL" id="WTYH01000001">
    <property type="protein sequence ID" value="MXO93419.1"/>
    <property type="molecule type" value="Genomic_DNA"/>
</dbReference>
<feature type="signal peptide" evidence="1">
    <location>
        <begin position="1"/>
        <end position="23"/>
    </location>
</feature>
<protein>
    <submittedName>
        <fullName evidence="3">Subclass B3 metallo-beta-lactamase</fullName>
    </submittedName>
</protein>